<keyword evidence="4 5" id="KW-0648">Protein biosynthesis</keyword>
<evidence type="ECO:0000259" key="7">
    <source>
        <dbReference type="Pfam" id="PF02911"/>
    </source>
</evidence>
<dbReference type="Gene3D" id="3.40.50.12230">
    <property type="match status" value="1"/>
</dbReference>
<protein>
    <recommendedName>
        <fullName evidence="2 5">Methionyl-tRNA formyltransferase</fullName>
        <ecNumber evidence="2 5">2.1.2.9</ecNumber>
    </recommendedName>
</protein>
<organism evidence="8 9">
    <name type="scientific">Luteimicrobium xylanilyticum</name>
    <dbReference type="NCBI Taxonomy" id="1133546"/>
    <lineage>
        <taxon>Bacteria</taxon>
        <taxon>Bacillati</taxon>
        <taxon>Actinomycetota</taxon>
        <taxon>Actinomycetes</taxon>
        <taxon>Micrococcales</taxon>
        <taxon>Luteimicrobium</taxon>
    </lineage>
</organism>
<dbReference type="PANTHER" id="PTHR11138">
    <property type="entry name" value="METHIONYL-TRNA FORMYLTRANSFERASE"/>
    <property type="match status" value="1"/>
</dbReference>
<dbReference type="InterPro" id="IPR041711">
    <property type="entry name" value="Met-tRNA-FMT_N"/>
</dbReference>
<dbReference type="InterPro" id="IPR011034">
    <property type="entry name" value="Formyl_transferase-like_C_sf"/>
</dbReference>
<evidence type="ECO:0000313" key="8">
    <source>
        <dbReference type="EMBL" id="QFU98328.1"/>
    </source>
</evidence>
<keyword evidence="9" id="KW-1185">Reference proteome</keyword>
<dbReference type="Pfam" id="PF00551">
    <property type="entry name" value="Formyl_trans_N"/>
    <property type="match status" value="1"/>
</dbReference>
<feature type="domain" description="Formyl transferase N-terminal" evidence="6">
    <location>
        <begin position="12"/>
        <end position="179"/>
    </location>
</feature>
<dbReference type="InterPro" id="IPR044135">
    <property type="entry name" value="Met-tRNA-FMT_C"/>
</dbReference>
<dbReference type="HAMAP" id="MF_00182">
    <property type="entry name" value="Formyl_trans"/>
    <property type="match status" value="1"/>
</dbReference>
<keyword evidence="3 5" id="KW-0808">Transferase</keyword>
<dbReference type="Pfam" id="PF02911">
    <property type="entry name" value="Formyl_trans_C"/>
    <property type="match status" value="1"/>
</dbReference>
<evidence type="ECO:0000256" key="4">
    <source>
        <dbReference type="ARBA" id="ARBA00022917"/>
    </source>
</evidence>
<dbReference type="SUPFAM" id="SSF53328">
    <property type="entry name" value="Formyltransferase"/>
    <property type="match status" value="1"/>
</dbReference>
<dbReference type="InterPro" id="IPR005794">
    <property type="entry name" value="Fmt"/>
</dbReference>
<dbReference type="InterPro" id="IPR036477">
    <property type="entry name" value="Formyl_transf_N_sf"/>
</dbReference>
<dbReference type="Proteomes" id="UP000326702">
    <property type="component" value="Chromosome"/>
</dbReference>
<evidence type="ECO:0000259" key="6">
    <source>
        <dbReference type="Pfam" id="PF00551"/>
    </source>
</evidence>
<dbReference type="PANTHER" id="PTHR11138:SF5">
    <property type="entry name" value="METHIONYL-TRNA FORMYLTRANSFERASE, MITOCHONDRIAL"/>
    <property type="match status" value="1"/>
</dbReference>
<dbReference type="GO" id="GO:0004479">
    <property type="term" value="F:methionyl-tRNA formyltransferase activity"/>
    <property type="evidence" value="ECO:0007669"/>
    <property type="project" value="UniProtKB-UniRule"/>
</dbReference>
<sequence length="322" mass="33612">MPLTRRIGHMRLLFAGTPDVAVPSLEALLGSRHEVVAALTRPDARVGRGRTLTPSPVRVRAEEAGLPVITARPRSEGFLDVLADLRVDAAVVVAYGEILPRSVLDAVPHGWVNVHFSLLPAWRGAAPVQRAVMAGDEVTGVSTFRLTPGLDEGPVFGTMTETVRPRDTSGDLLGRLSTACTPLLLATLDAIEDGSATPVEQPADGVSLAPKITPDDACVVWSWPALAIDRLVRGCTPAPGAWTTAPDGSRLGLGPVRPRPDVTDLAPGQVRAGKREVLVGTATHAVELGDVAPVGKKHMAAADWARGARLGDDAVLGTEAGA</sequence>
<comment type="catalytic activity">
    <reaction evidence="5">
        <text>L-methionyl-tRNA(fMet) + (6R)-10-formyltetrahydrofolate = N-formyl-L-methionyl-tRNA(fMet) + (6S)-5,6,7,8-tetrahydrofolate + H(+)</text>
        <dbReference type="Rhea" id="RHEA:24380"/>
        <dbReference type="Rhea" id="RHEA-COMP:9952"/>
        <dbReference type="Rhea" id="RHEA-COMP:9953"/>
        <dbReference type="ChEBI" id="CHEBI:15378"/>
        <dbReference type="ChEBI" id="CHEBI:57453"/>
        <dbReference type="ChEBI" id="CHEBI:78530"/>
        <dbReference type="ChEBI" id="CHEBI:78844"/>
        <dbReference type="ChEBI" id="CHEBI:195366"/>
        <dbReference type="EC" id="2.1.2.9"/>
    </reaction>
</comment>
<feature type="domain" description="Formyl transferase C-terminal" evidence="7">
    <location>
        <begin position="211"/>
        <end position="308"/>
    </location>
</feature>
<comment type="similarity">
    <text evidence="1 5">Belongs to the Fmt family.</text>
</comment>
<dbReference type="NCBIfam" id="TIGR00460">
    <property type="entry name" value="fmt"/>
    <property type="match status" value="1"/>
</dbReference>
<dbReference type="CDD" id="cd08646">
    <property type="entry name" value="FMT_core_Met-tRNA-FMT_N"/>
    <property type="match status" value="1"/>
</dbReference>
<dbReference type="EC" id="2.1.2.9" evidence="2 5"/>
<comment type="function">
    <text evidence="5">Attaches a formyl group to the free amino group of methionyl-tRNA(fMet). The formyl group appears to play a dual role in the initiator identity of N-formylmethionyl-tRNA by promoting its recognition by IF2 and preventing the misappropriation of this tRNA by the elongation apparatus.</text>
</comment>
<evidence type="ECO:0000256" key="5">
    <source>
        <dbReference type="HAMAP-Rule" id="MF_00182"/>
    </source>
</evidence>
<name>A0A5P9QA38_9MICO</name>
<reference evidence="8 9" key="1">
    <citation type="submission" date="2019-10" db="EMBL/GenBank/DDBJ databases">
        <title>Genome sequence of Luteimicrobium xylanilyticum HY-24.</title>
        <authorList>
            <person name="Kim D.Y."/>
            <person name="Park H.-Y."/>
        </authorList>
    </citation>
    <scope>NUCLEOTIDE SEQUENCE [LARGE SCALE GENOMIC DNA]</scope>
    <source>
        <strain evidence="8 9">HY-24</strain>
    </source>
</reference>
<evidence type="ECO:0000256" key="2">
    <source>
        <dbReference type="ARBA" id="ARBA00012261"/>
    </source>
</evidence>
<dbReference type="CDD" id="cd08704">
    <property type="entry name" value="Met_tRNA_FMT_C"/>
    <property type="match status" value="1"/>
</dbReference>
<dbReference type="SUPFAM" id="SSF50486">
    <property type="entry name" value="FMT C-terminal domain-like"/>
    <property type="match status" value="1"/>
</dbReference>
<dbReference type="KEGG" id="lxl:KDY119_01840"/>
<dbReference type="AlphaFoldDB" id="A0A5P9QA38"/>
<dbReference type="InterPro" id="IPR005793">
    <property type="entry name" value="Formyl_trans_C"/>
</dbReference>
<feature type="binding site" evidence="5">
    <location>
        <begin position="117"/>
        <end position="120"/>
    </location>
    <ligand>
        <name>(6S)-5,6,7,8-tetrahydrofolate</name>
        <dbReference type="ChEBI" id="CHEBI:57453"/>
    </ligand>
</feature>
<evidence type="ECO:0000256" key="3">
    <source>
        <dbReference type="ARBA" id="ARBA00022679"/>
    </source>
</evidence>
<evidence type="ECO:0000313" key="9">
    <source>
        <dbReference type="Proteomes" id="UP000326702"/>
    </source>
</evidence>
<dbReference type="GO" id="GO:0005829">
    <property type="term" value="C:cytosol"/>
    <property type="evidence" value="ECO:0007669"/>
    <property type="project" value="TreeGrafter"/>
</dbReference>
<gene>
    <name evidence="5" type="primary">fmt</name>
    <name evidence="8" type="ORF">KDY119_01840</name>
</gene>
<dbReference type="EMBL" id="CP045529">
    <property type="protein sequence ID" value="QFU98328.1"/>
    <property type="molecule type" value="Genomic_DNA"/>
</dbReference>
<accession>A0A5P9QA38</accession>
<proteinExistence type="inferred from homology"/>
<dbReference type="InterPro" id="IPR002376">
    <property type="entry name" value="Formyl_transf_N"/>
</dbReference>
<evidence type="ECO:0000256" key="1">
    <source>
        <dbReference type="ARBA" id="ARBA00010699"/>
    </source>
</evidence>